<dbReference type="CDD" id="cd06278">
    <property type="entry name" value="PBP1_LacI-like"/>
    <property type="match status" value="1"/>
</dbReference>
<evidence type="ECO:0000256" key="3">
    <source>
        <dbReference type="ARBA" id="ARBA00023125"/>
    </source>
</evidence>
<dbReference type="AlphaFoldDB" id="A0A1X4NRI0"/>
<dbReference type="Pfam" id="PF13377">
    <property type="entry name" value="Peripla_BP_3"/>
    <property type="match status" value="1"/>
</dbReference>
<feature type="domain" description="HTH lacI-type" evidence="5">
    <location>
        <begin position="7"/>
        <end position="61"/>
    </location>
</feature>
<evidence type="ECO:0000256" key="2">
    <source>
        <dbReference type="ARBA" id="ARBA00023015"/>
    </source>
</evidence>
<keyword evidence="7" id="KW-1185">Reference proteome</keyword>
<dbReference type="Gene3D" id="3.40.50.2300">
    <property type="match status" value="2"/>
</dbReference>
<dbReference type="PANTHER" id="PTHR30146:SF95">
    <property type="entry name" value="RIBOSE OPERON REPRESSOR"/>
    <property type="match status" value="1"/>
</dbReference>
<proteinExistence type="predicted"/>
<sequence>MTTTRKVTSLDVAKRAGVSRSAVSRVFTPGASVSERTASKVREAAHALGYRPNVLARAMLTGKSKIIGLVVAYLDNHFYPTVLELLSESLEREGYHVLVFMAAHSADDVEDVVSQILDYQVDGLILASVALSSDMAKRCRASGVPVVLFNRKLEAEGELAVVSDNRMGGRLAADHLISLGRTRIGYIAGWEGASTQRDREAGFMEGLRAAGLGLFAREVGDYRLPRAKEAARRMFDTPDRPDAVFVANDYMAFGVMDVLRSELGLRVPEDVALIGFDDVPSAAWPAYSLTTIKQDAEAMVTTTVNALLSEIGGTEVTSPAPLPVALIRRGSA</sequence>
<evidence type="ECO:0000259" key="5">
    <source>
        <dbReference type="PROSITE" id="PS50932"/>
    </source>
</evidence>
<evidence type="ECO:0000313" key="6">
    <source>
        <dbReference type="EMBL" id="OSQ53418.1"/>
    </source>
</evidence>
<dbReference type="RefSeq" id="WP_085635092.1">
    <property type="nucleotide sequence ID" value="NZ_JFKC01000001.1"/>
</dbReference>
<dbReference type="Gene3D" id="1.10.260.40">
    <property type="entry name" value="lambda repressor-like DNA-binding domains"/>
    <property type="match status" value="1"/>
</dbReference>
<dbReference type="EMBL" id="JFKC01000001">
    <property type="protein sequence ID" value="OSQ53418.1"/>
    <property type="molecule type" value="Genomic_DNA"/>
</dbReference>
<dbReference type="PANTHER" id="PTHR30146">
    <property type="entry name" value="LACI-RELATED TRANSCRIPTIONAL REPRESSOR"/>
    <property type="match status" value="1"/>
</dbReference>
<dbReference type="Proteomes" id="UP000193926">
    <property type="component" value="Unassembled WGS sequence"/>
</dbReference>
<evidence type="ECO:0000256" key="1">
    <source>
        <dbReference type="ARBA" id="ARBA00022491"/>
    </source>
</evidence>
<evidence type="ECO:0000313" key="7">
    <source>
        <dbReference type="Proteomes" id="UP000193926"/>
    </source>
</evidence>
<protein>
    <submittedName>
        <fullName evidence="6">LacI family transcriptional regulator</fullName>
    </submittedName>
</protein>
<dbReference type="PROSITE" id="PS50932">
    <property type="entry name" value="HTH_LACI_2"/>
    <property type="match status" value="1"/>
</dbReference>
<dbReference type="GO" id="GO:0003700">
    <property type="term" value="F:DNA-binding transcription factor activity"/>
    <property type="evidence" value="ECO:0007669"/>
    <property type="project" value="TreeGrafter"/>
</dbReference>
<dbReference type="STRING" id="1123756.MGEO_02450"/>
<keyword evidence="3" id="KW-0238">DNA-binding</keyword>
<dbReference type="InterPro" id="IPR046335">
    <property type="entry name" value="LacI/GalR-like_sensor"/>
</dbReference>
<dbReference type="SMART" id="SM00354">
    <property type="entry name" value="HTH_LACI"/>
    <property type="match status" value="1"/>
</dbReference>
<dbReference type="SUPFAM" id="SSF53822">
    <property type="entry name" value="Periplasmic binding protein-like I"/>
    <property type="match status" value="1"/>
</dbReference>
<accession>A0A1X4NRI0</accession>
<gene>
    <name evidence="6" type="ORF">MGEO_02450</name>
</gene>
<dbReference type="InterPro" id="IPR028082">
    <property type="entry name" value="Peripla_BP_I"/>
</dbReference>
<keyword evidence="1" id="KW-0678">Repressor</keyword>
<organism evidence="6 7">
    <name type="scientific">Marivita geojedonensis</name>
    <dbReference type="NCBI Taxonomy" id="1123756"/>
    <lineage>
        <taxon>Bacteria</taxon>
        <taxon>Pseudomonadati</taxon>
        <taxon>Pseudomonadota</taxon>
        <taxon>Alphaproteobacteria</taxon>
        <taxon>Rhodobacterales</taxon>
        <taxon>Roseobacteraceae</taxon>
        <taxon>Marivita</taxon>
    </lineage>
</organism>
<dbReference type="InterPro" id="IPR010982">
    <property type="entry name" value="Lambda_DNA-bd_dom_sf"/>
</dbReference>
<dbReference type="GO" id="GO:0000976">
    <property type="term" value="F:transcription cis-regulatory region binding"/>
    <property type="evidence" value="ECO:0007669"/>
    <property type="project" value="TreeGrafter"/>
</dbReference>
<reference evidence="6 7" key="1">
    <citation type="submission" date="2014-03" db="EMBL/GenBank/DDBJ databases">
        <title>The draft genome sequence of Marivita geojedonensis KCTC 23882.</title>
        <authorList>
            <person name="Lai Q."/>
            <person name="Shao Z."/>
        </authorList>
    </citation>
    <scope>NUCLEOTIDE SEQUENCE [LARGE SCALE GENOMIC DNA]</scope>
    <source>
        <strain evidence="6 7">DPG-138</strain>
    </source>
</reference>
<dbReference type="InterPro" id="IPR000843">
    <property type="entry name" value="HTH_LacI"/>
</dbReference>
<comment type="caution">
    <text evidence="6">The sequence shown here is derived from an EMBL/GenBank/DDBJ whole genome shotgun (WGS) entry which is preliminary data.</text>
</comment>
<dbReference type="Pfam" id="PF00356">
    <property type="entry name" value="LacI"/>
    <property type="match status" value="1"/>
</dbReference>
<evidence type="ECO:0000256" key="4">
    <source>
        <dbReference type="ARBA" id="ARBA00023163"/>
    </source>
</evidence>
<dbReference type="CDD" id="cd01392">
    <property type="entry name" value="HTH_LacI"/>
    <property type="match status" value="1"/>
</dbReference>
<keyword evidence="4" id="KW-0804">Transcription</keyword>
<dbReference type="SUPFAM" id="SSF47413">
    <property type="entry name" value="lambda repressor-like DNA-binding domains"/>
    <property type="match status" value="1"/>
</dbReference>
<name>A0A1X4NRI0_9RHOB</name>
<dbReference type="OrthoDB" id="8433438at2"/>
<keyword evidence="2" id="KW-0805">Transcription regulation</keyword>